<evidence type="ECO:0000256" key="8">
    <source>
        <dbReference type="ARBA" id="ARBA00022975"/>
    </source>
</evidence>
<dbReference type="Gene3D" id="3.40.50.880">
    <property type="match status" value="1"/>
</dbReference>
<dbReference type="GO" id="GO:0044205">
    <property type="term" value="P:'de novo' UMP biosynthetic process"/>
    <property type="evidence" value="ECO:0007669"/>
    <property type="project" value="UniProtKB-UniRule"/>
</dbReference>
<dbReference type="GO" id="GO:0004088">
    <property type="term" value="F:carbamoyl-phosphate synthase (glutamine-hydrolyzing) activity"/>
    <property type="evidence" value="ECO:0007669"/>
    <property type="project" value="UniProtKB-UniRule"/>
</dbReference>
<comment type="caution">
    <text evidence="13">The sequence shown here is derived from an EMBL/GenBank/DDBJ whole genome shotgun (WGS) entry which is preliminary data.</text>
</comment>
<dbReference type="EMBL" id="SSHH01000002">
    <property type="protein sequence ID" value="TIX50149.1"/>
    <property type="molecule type" value="Genomic_DNA"/>
</dbReference>
<organism evidence="13 14">
    <name type="scientific">Alteraurantiacibacter aquimixticola</name>
    <dbReference type="NCBI Taxonomy" id="2489173"/>
    <lineage>
        <taxon>Bacteria</taxon>
        <taxon>Pseudomonadati</taxon>
        <taxon>Pseudomonadota</taxon>
        <taxon>Alphaproteobacteria</taxon>
        <taxon>Sphingomonadales</taxon>
        <taxon>Erythrobacteraceae</taxon>
        <taxon>Alteraurantiacibacter</taxon>
    </lineage>
</organism>
<comment type="pathway">
    <text evidence="1 11">Pyrimidine metabolism; UMP biosynthesis via de novo pathway; (S)-dihydroorotate from bicarbonate: step 1/3.</text>
</comment>
<evidence type="ECO:0000256" key="10">
    <source>
        <dbReference type="ARBA" id="ARBA00049285"/>
    </source>
</evidence>
<name>A0A4T3EZF8_9SPHN</name>
<evidence type="ECO:0000313" key="14">
    <source>
        <dbReference type="Proteomes" id="UP000309389"/>
    </source>
</evidence>
<dbReference type="PANTHER" id="PTHR43418">
    <property type="entry name" value="MULTIFUNCTIONAL TRYPTOPHAN BIOSYNTHESIS PROTEIN-RELATED"/>
    <property type="match status" value="1"/>
</dbReference>
<comment type="function">
    <text evidence="11">Small subunit of the glutamine-dependent carbamoyl phosphate synthetase (CPSase). CPSase catalyzes the formation of carbamoyl phosphate from the ammonia moiety of glutamine, carbonate, and phosphate donated by ATP, constituting the first step of 2 biosynthetic pathways, one leading to arginine and/or urea and the other to pyrimidine nucleotides. The small subunit (glutamine amidotransferase) binds and cleaves glutamine to supply the large subunit with the substrate ammonia.</text>
</comment>
<comment type="subunit">
    <text evidence="11">Composed of two chains; the small (or glutamine) chain promotes the hydrolysis of glutamine to ammonia, which is used by the large (or ammonia) chain to synthesize carbamoyl phosphate. Tetramer of heterodimers (alpha,beta)4.</text>
</comment>
<dbReference type="PRINTS" id="PR00097">
    <property type="entry name" value="ANTSNTHASEII"/>
</dbReference>
<dbReference type="HAMAP" id="MF_01209">
    <property type="entry name" value="CPSase_S_chain"/>
    <property type="match status" value="1"/>
</dbReference>
<dbReference type="PROSITE" id="PS51273">
    <property type="entry name" value="GATASE_TYPE_1"/>
    <property type="match status" value="1"/>
</dbReference>
<dbReference type="OrthoDB" id="9804328at2"/>
<dbReference type="InterPro" id="IPR006274">
    <property type="entry name" value="CarbamoylP_synth_ssu"/>
</dbReference>
<proteinExistence type="inferred from homology"/>
<dbReference type="NCBIfam" id="TIGR01368">
    <property type="entry name" value="CPSaseIIsmall"/>
    <property type="match status" value="1"/>
</dbReference>
<feature type="active site" evidence="11">
    <location>
        <position position="373"/>
    </location>
</feature>
<feature type="binding site" evidence="11">
    <location>
        <position position="282"/>
    </location>
    <ligand>
        <name>L-glutamine</name>
        <dbReference type="ChEBI" id="CHEBI:58359"/>
    </ligand>
</feature>
<feature type="domain" description="Carbamoyl-phosphate synthase small subunit N-terminal" evidence="12">
    <location>
        <begin position="14"/>
        <end position="144"/>
    </location>
</feature>
<dbReference type="UniPathway" id="UPA00070">
    <property type="reaction ID" value="UER00115"/>
</dbReference>
<evidence type="ECO:0000256" key="6">
    <source>
        <dbReference type="ARBA" id="ARBA00022840"/>
    </source>
</evidence>
<dbReference type="PRINTS" id="PR00096">
    <property type="entry name" value="GATASE"/>
</dbReference>
<feature type="binding site" evidence="11">
    <location>
        <position position="285"/>
    </location>
    <ligand>
        <name>L-glutamine</name>
        <dbReference type="ChEBI" id="CHEBI:58359"/>
    </ligand>
</feature>
<dbReference type="Pfam" id="PF00117">
    <property type="entry name" value="GATase"/>
    <property type="match status" value="1"/>
</dbReference>
<evidence type="ECO:0000256" key="11">
    <source>
        <dbReference type="HAMAP-Rule" id="MF_01209"/>
    </source>
</evidence>
<dbReference type="Gene3D" id="3.50.30.20">
    <property type="entry name" value="Carbamoyl-phosphate synthase small subunit, N-terminal domain"/>
    <property type="match status" value="1"/>
</dbReference>
<comment type="pathway">
    <text evidence="2 11">Amino-acid biosynthesis; L-arginine biosynthesis; carbamoyl phosphate from bicarbonate: step 1/1.</text>
</comment>
<dbReference type="InterPro" id="IPR002474">
    <property type="entry name" value="CarbamoylP_synth_ssu_N"/>
</dbReference>
<dbReference type="PANTHER" id="PTHR43418:SF7">
    <property type="entry name" value="CARBAMOYL-PHOSPHATE SYNTHASE SMALL CHAIN"/>
    <property type="match status" value="1"/>
</dbReference>
<feature type="active site" evidence="11">
    <location>
        <position position="371"/>
    </location>
</feature>
<feature type="binding site" evidence="11">
    <location>
        <position position="254"/>
    </location>
    <ligand>
        <name>L-glutamine</name>
        <dbReference type="ChEBI" id="CHEBI:58359"/>
    </ligand>
</feature>
<keyword evidence="5 11" id="KW-0547">Nucleotide-binding</keyword>
<dbReference type="GO" id="GO:0006207">
    <property type="term" value="P:'de novo' pyrimidine nucleobase biosynthetic process"/>
    <property type="evidence" value="ECO:0007669"/>
    <property type="project" value="InterPro"/>
</dbReference>
<feature type="binding site" evidence="11">
    <location>
        <position position="331"/>
    </location>
    <ligand>
        <name>L-glutamine</name>
        <dbReference type="ChEBI" id="CHEBI:58359"/>
    </ligand>
</feature>
<keyword evidence="7 11" id="KW-0315">Glutamine amidotransferase</keyword>
<dbReference type="GO" id="GO:0006541">
    <property type="term" value="P:glutamine metabolic process"/>
    <property type="evidence" value="ECO:0007669"/>
    <property type="project" value="InterPro"/>
</dbReference>
<dbReference type="FunFam" id="3.50.30.20:FF:000001">
    <property type="entry name" value="Carbamoyl-phosphate synthase small chain"/>
    <property type="match status" value="1"/>
</dbReference>
<dbReference type="InterPro" id="IPR050472">
    <property type="entry name" value="Anth_synth/Amidotransfase"/>
</dbReference>
<dbReference type="SUPFAM" id="SSF52021">
    <property type="entry name" value="Carbamoyl phosphate synthetase, small subunit N-terminal domain"/>
    <property type="match status" value="1"/>
</dbReference>
<keyword evidence="14" id="KW-1185">Reference proteome</keyword>
<feature type="region of interest" description="CPSase" evidence="11">
    <location>
        <begin position="1"/>
        <end position="203"/>
    </location>
</feature>
<dbReference type="AlphaFoldDB" id="A0A4T3EZF8"/>
<keyword evidence="4 11" id="KW-0436">Ligase</keyword>
<sequence length="393" mass="41904">MAFSAPSSAQPKGATGVLVLADGTVVWGKGFGATGSQVGEVCFNTSMTGYQEVMTDPSYAAQIVTFTFPHIGNVGTNEEDVESAVESAVGCIVREEVTKHSNFRATREFDDWMKGHDKIGLSGVDTRALTRRIRMSGAPNAVIAHAPDGKFDLDALLQRAQEWPGLEGMDLAQRVTRQQREDWKGSFWQLGHGYGSEEGEGRPHVVAIDYGAKDNIFRNLVRAGAKVTVVPAKTPVEEILALKPAGVFLSNGPGDPAATGEYAVPVIKALLDRDVPMFGICLGHQMLALAAGAKTTKMHQGHRGANHPVQRVGGVWGETEGLVEITSMNHGFAVDAATLPANVIETHKSLFDGSNCGISIAGKKAFGVQYHPEASPGPQDSFYLFEKFIGSLG</sequence>
<feature type="binding site" evidence="11">
    <location>
        <position position="332"/>
    </location>
    <ligand>
        <name>L-glutamine</name>
        <dbReference type="ChEBI" id="CHEBI:58359"/>
    </ligand>
</feature>
<dbReference type="UniPathway" id="UPA00068">
    <property type="reaction ID" value="UER00171"/>
</dbReference>
<feature type="active site" description="Nucleophile" evidence="11">
    <location>
        <position position="281"/>
    </location>
</feature>
<evidence type="ECO:0000256" key="3">
    <source>
        <dbReference type="ARBA" id="ARBA00007800"/>
    </source>
</evidence>
<dbReference type="GO" id="GO:0005524">
    <property type="term" value="F:ATP binding"/>
    <property type="evidence" value="ECO:0007669"/>
    <property type="project" value="UniProtKB-UniRule"/>
</dbReference>
<dbReference type="GO" id="GO:0006526">
    <property type="term" value="P:L-arginine biosynthetic process"/>
    <property type="evidence" value="ECO:0007669"/>
    <property type="project" value="UniProtKB-UniRule"/>
</dbReference>
<keyword evidence="8 11" id="KW-0665">Pyrimidine biosynthesis</keyword>
<keyword evidence="11" id="KW-0028">Amino-acid biosynthesis</keyword>
<comment type="catalytic activity">
    <reaction evidence="9 11">
        <text>hydrogencarbonate + L-glutamine + 2 ATP + H2O = carbamoyl phosphate + L-glutamate + 2 ADP + phosphate + 2 H(+)</text>
        <dbReference type="Rhea" id="RHEA:18633"/>
        <dbReference type="ChEBI" id="CHEBI:15377"/>
        <dbReference type="ChEBI" id="CHEBI:15378"/>
        <dbReference type="ChEBI" id="CHEBI:17544"/>
        <dbReference type="ChEBI" id="CHEBI:29985"/>
        <dbReference type="ChEBI" id="CHEBI:30616"/>
        <dbReference type="ChEBI" id="CHEBI:43474"/>
        <dbReference type="ChEBI" id="CHEBI:58228"/>
        <dbReference type="ChEBI" id="CHEBI:58359"/>
        <dbReference type="ChEBI" id="CHEBI:456216"/>
        <dbReference type="EC" id="6.3.5.5"/>
    </reaction>
</comment>
<dbReference type="NCBIfam" id="NF009475">
    <property type="entry name" value="PRK12838.1"/>
    <property type="match status" value="1"/>
</dbReference>
<dbReference type="InterPro" id="IPR029062">
    <property type="entry name" value="Class_I_gatase-like"/>
</dbReference>
<comment type="catalytic activity">
    <reaction evidence="10 11">
        <text>L-glutamine + H2O = L-glutamate + NH4(+)</text>
        <dbReference type="Rhea" id="RHEA:15889"/>
        <dbReference type="ChEBI" id="CHEBI:15377"/>
        <dbReference type="ChEBI" id="CHEBI:28938"/>
        <dbReference type="ChEBI" id="CHEBI:29985"/>
        <dbReference type="ChEBI" id="CHEBI:58359"/>
    </reaction>
</comment>
<reference evidence="13 14" key="1">
    <citation type="submission" date="2019-04" db="EMBL/GenBank/DDBJ databases">
        <title>Altererythrobacter aquimixticola sp. nov., isolated from sediment of junction between the ocean and a freshwater spring.</title>
        <authorList>
            <person name="Yoon J.-H."/>
        </authorList>
    </citation>
    <scope>NUCLEOTIDE SEQUENCE [LARGE SCALE GENOMIC DNA]</scope>
    <source>
        <strain evidence="13 14">SSKS-13</strain>
    </source>
</reference>
<feature type="binding site" evidence="11">
    <location>
        <position position="329"/>
    </location>
    <ligand>
        <name>L-glutamine</name>
        <dbReference type="ChEBI" id="CHEBI:58359"/>
    </ligand>
</feature>
<evidence type="ECO:0000256" key="7">
    <source>
        <dbReference type="ARBA" id="ARBA00022962"/>
    </source>
</evidence>
<accession>A0A4T3EZF8</accession>
<evidence type="ECO:0000256" key="5">
    <source>
        <dbReference type="ARBA" id="ARBA00022741"/>
    </source>
</evidence>
<evidence type="ECO:0000313" key="13">
    <source>
        <dbReference type="EMBL" id="TIX50149.1"/>
    </source>
</evidence>
<dbReference type="InterPro" id="IPR035686">
    <property type="entry name" value="CPSase_GATase1"/>
</dbReference>
<dbReference type="SMART" id="SM01097">
    <property type="entry name" value="CPSase_sm_chain"/>
    <property type="match status" value="1"/>
</dbReference>
<dbReference type="InterPro" id="IPR036480">
    <property type="entry name" value="CarbP_synth_ssu_N_sf"/>
</dbReference>
<dbReference type="CDD" id="cd01744">
    <property type="entry name" value="GATase1_CPSase"/>
    <property type="match status" value="1"/>
</dbReference>
<dbReference type="InterPro" id="IPR017926">
    <property type="entry name" value="GATASE"/>
</dbReference>
<dbReference type="Proteomes" id="UP000309389">
    <property type="component" value="Unassembled WGS sequence"/>
</dbReference>
<dbReference type="SUPFAM" id="SSF52317">
    <property type="entry name" value="Class I glutamine amidotransferase-like"/>
    <property type="match status" value="1"/>
</dbReference>
<evidence type="ECO:0000256" key="9">
    <source>
        <dbReference type="ARBA" id="ARBA00048816"/>
    </source>
</evidence>
<dbReference type="RefSeq" id="WP_136693169.1">
    <property type="nucleotide sequence ID" value="NZ_SSHH01000002.1"/>
</dbReference>
<keyword evidence="11" id="KW-0055">Arginine biosynthesis</keyword>
<gene>
    <name evidence="11 13" type="primary">carA</name>
    <name evidence="13" type="ORF">E5222_07595</name>
</gene>
<feature type="binding site" evidence="11">
    <location>
        <position position="58"/>
    </location>
    <ligand>
        <name>L-glutamine</name>
        <dbReference type="ChEBI" id="CHEBI:58359"/>
    </ligand>
</feature>
<evidence type="ECO:0000256" key="2">
    <source>
        <dbReference type="ARBA" id="ARBA00005077"/>
    </source>
</evidence>
<dbReference type="PRINTS" id="PR00099">
    <property type="entry name" value="CPSGATASE"/>
</dbReference>
<dbReference type="Pfam" id="PF00988">
    <property type="entry name" value="CPSase_sm_chain"/>
    <property type="match status" value="1"/>
</dbReference>
<dbReference type="GO" id="GO:0004359">
    <property type="term" value="F:glutaminase activity"/>
    <property type="evidence" value="ECO:0007669"/>
    <property type="project" value="RHEA"/>
</dbReference>
<dbReference type="EC" id="6.3.5.5" evidence="11"/>
<feature type="binding site" evidence="11">
    <location>
        <position position="252"/>
    </location>
    <ligand>
        <name>L-glutamine</name>
        <dbReference type="ChEBI" id="CHEBI:58359"/>
    </ligand>
</feature>
<evidence type="ECO:0000259" key="12">
    <source>
        <dbReference type="SMART" id="SM01097"/>
    </source>
</evidence>
<comment type="similarity">
    <text evidence="3 11">Belongs to the CarA family.</text>
</comment>
<protein>
    <recommendedName>
        <fullName evidence="11">Carbamoyl phosphate synthase small chain</fullName>
        <ecNumber evidence="11">6.3.5.5</ecNumber>
    </recommendedName>
    <alternativeName>
        <fullName evidence="11">Carbamoyl phosphate synthetase glutamine chain</fullName>
    </alternativeName>
</protein>
<keyword evidence="6 11" id="KW-0067">ATP-binding</keyword>
<evidence type="ECO:0000256" key="1">
    <source>
        <dbReference type="ARBA" id="ARBA00004812"/>
    </source>
</evidence>
<evidence type="ECO:0000256" key="4">
    <source>
        <dbReference type="ARBA" id="ARBA00022598"/>
    </source>
</evidence>